<dbReference type="GO" id="GO:0016020">
    <property type="term" value="C:membrane"/>
    <property type="evidence" value="ECO:0007669"/>
    <property type="project" value="UniProtKB-SubCell"/>
</dbReference>
<keyword evidence="4 6" id="KW-1133">Transmembrane helix</keyword>
<feature type="transmembrane region" description="Helical" evidence="6">
    <location>
        <begin position="93"/>
        <end position="113"/>
    </location>
</feature>
<evidence type="ECO:0000313" key="8">
    <source>
        <dbReference type="EMBL" id="TDP72821.1"/>
    </source>
</evidence>
<sequence>MQVNTSGGGWRMGLAMVLSGTIGLLVTESGQSPLAVVFFRCLIGGAGLLAWLSVSRGWRPLTATHWRWIAIGALALVFNWVCLFSAYRYSSVSVATVVYHTQPFMLLVLAAWLQGEKLDRARLPWLVLAFIGVGFSAGFTLDGMGQTGFWPGALLACAAAFLYAVATLAAQRLKGLPPAQIAGLQMLIGTVVLAPMALPLDRTLTVPGLAALLTLGLVHTALMYTLMYAAFQRLAAQQVAALSFIYPLVALIVDLAYFRVSLSAAQWAGMGLILLAVVANQRGWRLGLKPKARALQA</sequence>
<dbReference type="FunCoup" id="A0A4R6QSL6">
    <property type="interactions" value="52"/>
</dbReference>
<keyword evidence="9" id="KW-1185">Reference proteome</keyword>
<evidence type="ECO:0000256" key="2">
    <source>
        <dbReference type="ARBA" id="ARBA00007362"/>
    </source>
</evidence>
<feature type="transmembrane region" description="Helical" evidence="6">
    <location>
        <begin position="264"/>
        <end position="281"/>
    </location>
</feature>
<dbReference type="InParanoid" id="A0A4R6QSL6"/>
<evidence type="ECO:0000259" key="7">
    <source>
        <dbReference type="Pfam" id="PF00892"/>
    </source>
</evidence>
<protein>
    <submittedName>
        <fullName evidence="8">Threonine/homoserine efflux transporter RhtA</fullName>
    </submittedName>
</protein>
<keyword evidence="3 6" id="KW-0812">Transmembrane</keyword>
<dbReference type="PANTHER" id="PTHR32322">
    <property type="entry name" value="INNER MEMBRANE TRANSPORTER"/>
    <property type="match status" value="1"/>
</dbReference>
<feature type="transmembrane region" description="Helical" evidence="6">
    <location>
        <begin position="125"/>
        <end position="143"/>
    </location>
</feature>
<dbReference type="EMBL" id="SNXS01000002">
    <property type="protein sequence ID" value="TDP72821.1"/>
    <property type="molecule type" value="Genomic_DNA"/>
</dbReference>
<dbReference type="Proteomes" id="UP000295361">
    <property type="component" value="Unassembled WGS sequence"/>
</dbReference>
<dbReference type="SUPFAM" id="SSF103481">
    <property type="entry name" value="Multidrug resistance efflux transporter EmrE"/>
    <property type="match status" value="2"/>
</dbReference>
<evidence type="ECO:0000256" key="6">
    <source>
        <dbReference type="SAM" id="Phobius"/>
    </source>
</evidence>
<comment type="similarity">
    <text evidence="2">Belongs to the EamA transporter family.</text>
</comment>
<dbReference type="InterPro" id="IPR037185">
    <property type="entry name" value="EmrE-like"/>
</dbReference>
<feature type="transmembrane region" description="Helical" evidence="6">
    <location>
        <begin position="204"/>
        <end position="227"/>
    </location>
</feature>
<feature type="domain" description="EamA" evidence="7">
    <location>
        <begin position="14"/>
        <end position="135"/>
    </location>
</feature>
<evidence type="ECO:0000256" key="5">
    <source>
        <dbReference type="ARBA" id="ARBA00023136"/>
    </source>
</evidence>
<feature type="transmembrane region" description="Helical" evidence="6">
    <location>
        <begin position="181"/>
        <end position="198"/>
    </location>
</feature>
<feature type="transmembrane region" description="Helical" evidence="6">
    <location>
        <begin position="66"/>
        <end position="87"/>
    </location>
</feature>
<evidence type="ECO:0000313" key="9">
    <source>
        <dbReference type="Proteomes" id="UP000295361"/>
    </source>
</evidence>
<feature type="transmembrane region" description="Helical" evidence="6">
    <location>
        <begin position="239"/>
        <end position="258"/>
    </location>
</feature>
<dbReference type="RefSeq" id="WP_243748219.1">
    <property type="nucleotide sequence ID" value="NZ_SNXS01000002.1"/>
</dbReference>
<organism evidence="8 9">
    <name type="scientific">Roseateles toxinivorans</name>
    <dbReference type="NCBI Taxonomy" id="270368"/>
    <lineage>
        <taxon>Bacteria</taxon>
        <taxon>Pseudomonadati</taxon>
        <taxon>Pseudomonadota</taxon>
        <taxon>Betaproteobacteria</taxon>
        <taxon>Burkholderiales</taxon>
        <taxon>Sphaerotilaceae</taxon>
        <taxon>Roseateles</taxon>
    </lineage>
</organism>
<gene>
    <name evidence="8" type="ORF">DES47_102567</name>
</gene>
<dbReference type="PANTHER" id="PTHR32322:SF2">
    <property type="entry name" value="EAMA DOMAIN-CONTAINING PROTEIN"/>
    <property type="match status" value="1"/>
</dbReference>
<dbReference type="AlphaFoldDB" id="A0A4R6QSL6"/>
<reference evidence="8 9" key="1">
    <citation type="submission" date="2019-03" db="EMBL/GenBank/DDBJ databases">
        <title>Genomic Encyclopedia of Type Strains, Phase IV (KMG-IV): sequencing the most valuable type-strain genomes for metagenomic binning, comparative biology and taxonomic classification.</title>
        <authorList>
            <person name="Goeker M."/>
        </authorList>
    </citation>
    <scope>NUCLEOTIDE SEQUENCE [LARGE SCALE GENOMIC DNA]</scope>
    <source>
        <strain evidence="8 9">DSM 16998</strain>
    </source>
</reference>
<proteinExistence type="inferred from homology"/>
<keyword evidence="5 6" id="KW-0472">Membrane</keyword>
<name>A0A4R6QSL6_9BURK</name>
<dbReference type="InterPro" id="IPR050638">
    <property type="entry name" value="AA-Vitamin_Transporters"/>
</dbReference>
<evidence type="ECO:0000256" key="1">
    <source>
        <dbReference type="ARBA" id="ARBA00004141"/>
    </source>
</evidence>
<dbReference type="InterPro" id="IPR000620">
    <property type="entry name" value="EamA_dom"/>
</dbReference>
<comment type="subcellular location">
    <subcellularLocation>
        <location evidence="1">Membrane</location>
        <topology evidence="1">Multi-pass membrane protein</topology>
    </subcellularLocation>
</comment>
<dbReference type="Pfam" id="PF00892">
    <property type="entry name" value="EamA"/>
    <property type="match status" value="2"/>
</dbReference>
<feature type="transmembrane region" description="Helical" evidence="6">
    <location>
        <begin position="33"/>
        <end position="54"/>
    </location>
</feature>
<evidence type="ECO:0000256" key="3">
    <source>
        <dbReference type="ARBA" id="ARBA00022692"/>
    </source>
</evidence>
<comment type="caution">
    <text evidence="8">The sequence shown here is derived from an EMBL/GenBank/DDBJ whole genome shotgun (WGS) entry which is preliminary data.</text>
</comment>
<feature type="transmembrane region" description="Helical" evidence="6">
    <location>
        <begin position="9"/>
        <end position="27"/>
    </location>
</feature>
<feature type="domain" description="EamA" evidence="7">
    <location>
        <begin position="151"/>
        <end position="278"/>
    </location>
</feature>
<feature type="transmembrane region" description="Helical" evidence="6">
    <location>
        <begin position="149"/>
        <end position="169"/>
    </location>
</feature>
<evidence type="ECO:0000256" key="4">
    <source>
        <dbReference type="ARBA" id="ARBA00022989"/>
    </source>
</evidence>
<accession>A0A4R6QSL6</accession>